<dbReference type="PANTHER" id="PTHR30273">
    <property type="entry name" value="PERIPLASMIC SIGNAL SENSOR AND SIGMA FACTOR ACTIVATOR FECR-RELATED"/>
    <property type="match status" value="1"/>
</dbReference>
<dbReference type="PANTHER" id="PTHR30273:SF2">
    <property type="entry name" value="PROTEIN FECR"/>
    <property type="match status" value="1"/>
</dbReference>
<dbReference type="GO" id="GO:0016989">
    <property type="term" value="F:sigma factor antagonist activity"/>
    <property type="evidence" value="ECO:0007669"/>
    <property type="project" value="TreeGrafter"/>
</dbReference>
<comment type="caution">
    <text evidence="2">The sequence shown here is derived from an EMBL/GenBank/DDBJ whole genome shotgun (WGS) entry which is preliminary data.</text>
</comment>
<dbReference type="PIRSF" id="PIRSF018266">
    <property type="entry name" value="FecR"/>
    <property type="match status" value="1"/>
</dbReference>
<dbReference type="Proteomes" id="UP000553948">
    <property type="component" value="Unassembled WGS sequence"/>
</dbReference>
<sequence length="279" mass="30712">MSSDTPTKLPASAEEQALARHREALRERFPMPEPKPRKTRKPLLAGGLVLLLGAGLAWLDPSYHSEQYASAVGERRLLTLADGSQVEMDSGTRLSVSWHLRSRRITLQQGQALFEVSKAVFRPFQVEAGTAQVNVLGTRFNVLRGVDTVEVALLRGSLAVQSTVDPAQHQRLAPGQQVSVNQGRLQPLATADLVRITAWQRQRLVFARTPLSQALAQIQRYRVAVIELEGQGLADLPVTGTFDTRNVEALLDVLPRILPVSVRRDPEGRVRIGPRAIGH</sequence>
<dbReference type="Pfam" id="PF04773">
    <property type="entry name" value="FecR"/>
    <property type="match status" value="1"/>
</dbReference>
<evidence type="ECO:0000313" key="3">
    <source>
        <dbReference type="Proteomes" id="UP000553948"/>
    </source>
</evidence>
<dbReference type="RefSeq" id="WP_176514757.1">
    <property type="nucleotide sequence ID" value="NZ_CP060529.1"/>
</dbReference>
<dbReference type="AlphaFoldDB" id="A0A7W2L4J1"/>
<proteinExistence type="predicted"/>
<name>A0A7W2L4J1_PSEPU</name>
<dbReference type="InterPro" id="IPR012373">
    <property type="entry name" value="Ferrdict_sens_TM"/>
</dbReference>
<evidence type="ECO:0000313" key="2">
    <source>
        <dbReference type="EMBL" id="MBA6118260.1"/>
    </source>
</evidence>
<evidence type="ECO:0000259" key="1">
    <source>
        <dbReference type="Pfam" id="PF04773"/>
    </source>
</evidence>
<protein>
    <submittedName>
        <fullName evidence="2">FecR domain-containing protein</fullName>
    </submittedName>
</protein>
<gene>
    <name evidence="2" type="ORF">H4C47_21310</name>
</gene>
<feature type="domain" description="FecR protein" evidence="1">
    <location>
        <begin position="67"/>
        <end position="157"/>
    </location>
</feature>
<reference evidence="2 3" key="1">
    <citation type="submission" date="2020-07" db="EMBL/GenBank/DDBJ databases">
        <title>Diversity of carbapenemase encoding genes among Pseudomonas putida group clinical isolates in a tertiary Brazilian hospital.</title>
        <authorList>
            <person name="Alberto-Lei F."/>
            <person name="Nodari C.S."/>
            <person name="Streling A.P."/>
            <person name="Paulino J.T."/>
            <person name="Bessa-Neto F.O."/>
            <person name="Cayo R."/>
            <person name="Gales A.C."/>
        </authorList>
    </citation>
    <scope>NUCLEOTIDE SEQUENCE [LARGE SCALE GENOMIC DNA]</scope>
    <source>
        <strain evidence="2 3">12464</strain>
    </source>
</reference>
<dbReference type="InterPro" id="IPR006860">
    <property type="entry name" value="FecR"/>
</dbReference>
<dbReference type="EMBL" id="JACGDG010000020">
    <property type="protein sequence ID" value="MBA6118260.1"/>
    <property type="molecule type" value="Genomic_DNA"/>
</dbReference>
<dbReference type="Gene3D" id="3.55.50.30">
    <property type="match status" value="1"/>
</dbReference>
<dbReference type="Gene3D" id="2.60.120.1440">
    <property type="match status" value="1"/>
</dbReference>
<organism evidence="2 3">
    <name type="scientific">Pseudomonas putida</name>
    <name type="common">Arthrobacter siderocapsulatus</name>
    <dbReference type="NCBI Taxonomy" id="303"/>
    <lineage>
        <taxon>Bacteria</taxon>
        <taxon>Pseudomonadati</taxon>
        <taxon>Pseudomonadota</taxon>
        <taxon>Gammaproteobacteria</taxon>
        <taxon>Pseudomonadales</taxon>
        <taxon>Pseudomonadaceae</taxon>
        <taxon>Pseudomonas</taxon>
    </lineage>
</organism>
<accession>A0A7W2L4J1</accession>